<organism evidence="1 2">
    <name type="scientific">Rubellimicrobium mesophilum DSM 19309</name>
    <dbReference type="NCBI Taxonomy" id="442562"/>
    <lineage>
        <taxon>Bacteria</taxon>
        <taxon>Pseudomonadati</taxon>
        <taxon>Pseudomonadota</taxon>
        <taxon>Alphaproteobacteria</taxon>
        <taxon>Rhodobacterales</taxon>
        <taxon>Roseobacteraceae</taxon>
        <taxon>Rubellimicrobium</taxon>
    </lineage>
</organism>
<dbReference type="PATRIC" id="fig|442562.3.peg.3003"/>
<comment type="caution">
    <text evidence="1">The sequence shown here is derived from an EMBL/GenBank/DDBJ whole genome shotgun (WGS) entry which is preliminary data.</text>
</comment>
<evidence type="ECO:0000313" key="2">
    <source>
        <dbReference type="Proteomes" id="UP000019666"/>
    </source>
</evidence>
<evidence type="ECO:0000313" key="1">
    <source>
        <dbReference type="EMBL" id="EYD75406.1"/>
    </source>
</evidence>
<dbReference type="HOGENOM" id="CLU_3188593_0_0_5"/>
<dbReference type="Proteomes" id="UP000019666">
    <property type="component" value="Unassembled WGS sequence"/>
</dbReference>
<dbReference type="Gene3D" id="2.120.10.30">
    <property type="entry name" value="TolB, C-terminal domain"/>
    <property type="match status" value="1"/>
</dbReference>
<reference evidence="1 2" key="1">
    <citation type="submission" date="2013-02" db="EMBL/GenBank/DDBJ databases">
        <authorList>
            <person name="Fiebig A."/>
            <person name="Goeker M."/>
            <person name="Klenk H.-P.P."/>
        </authorList>
    </citation>
    <scope>NUCLEOTIDE SEQUENCE [LARGE SCALE GENOMIC DNA]</scope>
    <source>
        <strain evidence="1 2">DSM 19309</strain>
    </source>
</reference>
<name>A0A017HM24_9RHOB</name>
<accession>A0A017HM24</accession>
<dbReference type="AlphaFoldDB" id="A0A017HM24"/>
<gene>
    <name evidence="1" type="ORF">Rumeso_03053</name>
</gene>
<proteinExistence type="predicted"/>
<keyword evidence="2" id="KW-1185">Reference proteome</keyword>
<sequence length="46" mass="4814">MRTLYVTSARFTMTAGHLAANPQEGGLFAVDVGVAGRPPHRFGGQA</sequence>
<dbReference type="InterPro" id="IPR011042">
    <property type="entry name" value="6-blade_b-propeller_TolB-like"/>
</dbReference>
<dbReference type="EMBL" id="AOSK01000083">
    <property type="protein sequence ID" value="EYD75406.1"/>
    <property type="molecule type" value="Genomic_DNA"/>
</dbReference>
<protein>
    <submittedName>
        <fullName evidence="1">Uncharacterized protein</fullName>
    </submittedName>
</protein>